<protein>
    <submittedName>
        <fullName evidence="1">Uncharacterized protein</fullName>
    </submittedName>
</protein>
<name>A0A1G7PQ63_RHOCA</name>
<organism evidence="1 2">
    <name type="scientific">Rhodobacter capsulatus</name>
    <name type="common">Rhodopseudomonas capsulata</name>
    <dbReference type="NCBI Taxonomy" id="1061"/>
    <lineage>
        <taxon>Bacteria</taxon>
        <taxon>Pseudomonadati</taxon>
        <taxon>Pseudomonadota</taxon>
        <taxon>Alphaproteobacteria</taxon>
        <taxon>Rhodobacterales</taxon>
        <taxon>Rhodobacter group</taxon>
        <taxon>Rhodobacter</taxon>
    </lineage>
</organism>
<dbReference type="Proteomes" id="UP000183812">
    <property type="component" value="Unassembled WGS sequence"/>
</dbReference>
<dbReference type="AlphaFoldDB" id="A0A1G7PQ63"/>
<dbReference type="EMBL" id="FNAY01000020">
    <property type="protein sequence ID" value="SDF88355.1"/>
    <property type="molecule type" value="Genomic_DNA"/>
</dbReference>
<sequence>MGARTLPWQARAHGRAPVFRNTARILAGGLGGLPPSGGSGG</sequence>
<feature type="non-terminal residue" evidence="1">
    <location>
        <position position="41"/>
    </location>
</feature>
<evidence type="ECO:0000313" key="2">
    <source>
        <dbReference type="Proteomes" id="UP000183812"/>
    </source>
</evidence>
<proteinExistence type="predicted"/>
<accession>A0A1G7PQ63</accession>
<evidence type="ECO:0000313" key="1">
    <source>
        <dbReference type="EMBL" id="SDF88355.1"/>
    </source>
</evidence>
<gene>
    <name evidence="1" type="ORF">SAMN04244550_03014</name>
</gene>
<reference evidence="1 2" key="1">
    <citation type="submission" date="2016-10" db="EMBL/GenBank/DDBJ databases">
        <authorList>
            <person name="de Groot N.N."/>
        </authorList>
    </citation>
    <scope>NUCLEOTIDE SEQUENCE [LARGE SCALE GENOMIC DNA]</scope>
    <source>
        <strain evidence="2">DSM 938 / 37b4</strain>
    </source>
</reference>